<dbReference type="GeneID" id="17351882"/>
<evidence type="ECO:0008006" key="4">
    <source>
        <dbReference type="Google" id="ProtNLM"/>
    </source>
</evidence>
<name>E1ZP26_CHLVA</name>
<evidence type="ECO:0000313" key="2">
    <source>
        <dbReference type="EMBL" id="EFN52543.1"/>
    </source>
</evidence>
<dbReference type="InParanoid" id="E1ZP26"/>
<accession>E1ZP26</accession>
<comment type="similarity">
    <text evidence="1">Belongs to the LOR family.</text>
</comment>
<dbReference type="PANTHER" id="PTHR31087">
    <property type="match status" value="1"/>
</dbReference>
<dbReference type="EMBL" id="GL433856">
    <property type="protein sequence ID" value="EFN52543.1"/>
    <property type="molecule type" value="Genomic_DNA"/>
</dbReference>
<dbReference type="Pfam" id="PF04525">
    <property type="entry name" value="LOR"/>
    <property type="match status" value="1"/>
</dbReference>
<dbReference type="STRING" id="554065.E1ZP26"/>
<protein>
    <recommendedName>
        <fullName evidence="4">Tubby C-terminal domain-containing protein</fullName>
    </recommendedName>
</protein>
<dbReference type="AlphaFoldDB" id="E1ZP26"/>
<dbReference type="InterPro" id="IPR025659">
    <property type="entry name" value="Tubby-like_C"/>
</dbReference>
<dbReference type="Gene3D" id="2.40.160.200">
    <property type="entry name" value="LURP1-related"/>
    <property type="match status" value="1"/>
</dbReference>
<dbReference type="KEGG" id="cvr:CHLNCDRAFT_138974"/>
<reference evidence="2 3" key="1">
    <citation type="journal article" date="2010" name="Plant Cell">
        <title>The Chlorella variabilis NC64A genome reveals adaptation to photosymbiosis, coevolution with viruses, and cryptic sex.</title>
        <authorList>
            <person name="Blanc G."/>
            <person name="Duncan G."/>
            <person name="Agarkova I."/>
            <person name="Borodovsky M."/>
            <person name="Gurnon J."/>
            <person name="Kuo A."/>
            <person name="Lindquist E."/>
            <person name="Lucas S."/>
            <person name="Pangilinan J."/>
            <person name="Polle J."/>
            <person name="Salamov A."/>
            <person name="Terry A."/>
            <person name="Yamada T."/>
            <person name="Dunigan D.D."/>
            <person name="Grigoriev I.V."/>
            <person name="Claverie J.M."/>
            <person name="Van Etten J.L."/>
        </authorList>
    </citation>
    <scope>NUCLEOTIDE SEQUENCE [LARGE SCALE GENOMIC DNA]</scope>
    <source>
        <strain evidence="2 3">NC64A</strain>
    </source>
</reference>
<gene>
    <name evidence="2" type="ORF">CHLNCDRAFT_138974</name>
</gene>
<dbReference type="SUPFAM" id="SSF54518">
    <property type="entry name" value="Tubby C-terminal domain-like"/>
    <property type="match status" value="1"/>
</dbReference>
<dbReference type="InterPro" id="IPR007612">
    <property type="entry name" value="LOR"/>
</dbReference>
<organism evidence="3">
    <name type="scientific">Chlorella variabilis</name>
    <name type="common">Green alga</name>
    <dbReference type="NCBI Taxonomy" id="554065"/>
    <lineage>
        <taxon>Eukaryota</taxon>
        <taxon>Viridiplantae</taxon>
        <taxon>Chlorophyta</taxon>
        <taxon>core chlorophytes</taxon>
        <taxon>Trebouxiophyceae</taxon>
        <taxon>Chlorellales</taxon>
        <taxon>Chlorellaceae</taxon>
        <taxon>Chlorella clade</taxon>
        <taxon>Chlorella</taxon>
    </lineage>
</organism>
<dbReference type="OMA" id="VIGPEYC"/>
<proteinExistence type="inferred from homology"/>
<evidence type="ECO:0000313" key="3">
    <source>
        <dbReference type="Proteomes" id="UP000008141"/>
    </source>
</evidence>
<dbReference type="OrthoDB" id="97518at2759"/>
<dbReference type="FunCoup" id="E1ZP26">
    <property type="interactions" value="22"/>
</dbReference>
<dbReference type="InterPro" id="IPR038595">
    <property type="entry name" value="LOR_sf"/>
</dbReference>
<dbReference type="eggNOG" id="ENOG502QUU9">
    <property type="taxonomic scope" value="Eukaryota"/>
</dbReference>
<evidence type="ECO:0000256" key="1">
    <source>
        <dbReference type="ARBA" id="ARBA00005437"/>
    </source>
</evidence>
<dbReference type="Proteomes" id="UP000008141">
    <property type="component" value="Unassembled WGS sequence"/>
</dbReference>
<keyword evidence="3" id="KW-1185">Reference proteome</keyword>
<sequence>MAQIGGNLPYGAGHATGPVVLKAKEKTMSLTGDDFSITGEDGTVWFKVDAKLLSMREKRVLVDGAGRPVAALQKKLISLKPAWQLFRGADFQQPVATIKQKLLTLKPSVGVFLEGQEEAAFKCKGNFLAKKFEVLAVTGGQETAIAKIGKESRFSSAGAFAKAMLTDSHTYFIEAQPGTDLAFLAALCIAVDELFRDQEKKAASSGGTACK</sequence>
<dbReference type="PANTHER" id="PTHR31087:SF161">
    <property type="entry name" value="TUBBY C 2 FAMILY PROTEIN"/>
    <property type="match status" value="1"/>
</dbReference>
<dbReference type="RefSeq" id="XP_005844645.1">
    <property type="nucleotide sequence ID" value="XM_005844583.1"/>
</dbReference>